<proteinExistence type="predicted"/>
<dbReference type="AlphaFoldDB" id="X0ZEL4"/>
<name>X0ZEL4_9ZZZZ</name>
<accession>X0ZEL4</accession>
<gene>
    <name evidence="1" type="ORF">S01H1_82003</name>
</gene>
<feature type="non-terminal residue" evidence="1">
    <location>
        <position position="54"/>
    </location>
</feature>
<dbReference type="InterPro" id="IPR006311">
    <property type="entry name" value="TAT_signal"/>
</dbReference>
<protein>
    <submittedName>
        <fullName evidence="1">Uncharacterized protein</fullName>
    </submittedName>
</protein>
<comment type="caution">
    <text evidence="1">The sequence shown here is derived from an EMBL/GenBank/DDBJ whole genome shotgun (WGS) entry which is preliminary data.</text>
</comment>
<sequence>MSKKDEIKFRRRGLTRRGFISGSLASIAGMGFLSQEKLFSAGASQSPEKAKIKK</sequence>
<evidence type="ECO:0000313" key="1">
    <source>
        <dbReference type="EMBL" id="GAG46786.1"/>
    </source>
</evidence>
<organism evidence="1">
    <name type="scientific">marine sediment metagenome</name>
    <dbReference type="NCBI Taxonomy" id="412755"/>
    <lineage>
        <taxon>unclassified sequences</taxon>
        <taxon>metagenomes</taxon>
        <taxon>ecological metagenomes</taxon>
    </lineage>
</organism>
<reference evidence="1" key="1">
    <citation type="journal article" date="2014" name="Front. Microbiol.">
        <title>High frequency of phylogenetically diverse reductive dehalogenase-homologous genes in deep subseafloor sedimentary metagenomes.</title>
        <authorList>
            <person name="Kawai M."/>
            <person name="Futagami T."/>
            <person name="Toyoda A."/>
            <person name="Takaki Y."/>
            <person name="Nishi S."/>
            <person name="Hori S."/>
            <person name="Arai W."/>
            <person name="Tsubouchi T."/>
            <person name="Morono Y."/>
            <person name="Uchiyama I."/>
            <person name="Ito T."/>
            <person name="Fujiyama A."/>
            <person name="Inagaki F."/>
            <person name="Takami H."/>
        </authorList>
    </citation>
    <scope>NUCLEOTIDE SEQUENCE</scope>
    <source>
        <strain evidence="1">Expedition CK06-06</strain>
    </source>
</reference>
<dbReference type="PROSITE" id="PS51318">
    <property type="entry name" value="TAT"/>
    <property type="match status" value="1"/>
</dbReference>
<dbReference type="EMBL" id="BARS01055552">
    <property type="protein sequence ID" value="GAG46786.1"/>
    <property type="molecule type" value="Genomic_DNA"/>
</dbReference>